<name>A0A918ENT2_9ACTN</name>
<feature type="transmembrane region" description="Helical" evidence="1">
    <location>
        <begin position="48"/>
        <end position="70"/>
    </location>
</feature>
<dbReference type="AlphaFoldDB" id="A0A918ENT2"/>
<organism evidence="2 3">
    <name type="scientific">Streptomyces ruber</name>
    <dbReference type="NCBI Taxonomy" id="83378"/>
    <lineage>
        <taxon>Bacteria</taxon>
        <taxon>Bacillati</taxon>
        <taxon>Actinomycetota</taxon>
        <taxon>Actinomycetes</taxon>
        <taxon>Kitasatosporales</taxon>
        <taxon>Streptomycetaceae</taxon>
        <taxon>Streptomyces</taxon>
    </lineage>
</organism>
<feature type="transmembrane region" description="Helical" evidence="1">
    <location>
        <begin position="12"/>
        <end position="36"/>
    </location>
</feature>
<evidence type="ECO:0000313" key="2">
    <source>
        <dbReference type="EMBL" id="GGQ37459.1"/>
    </source>
</evidence>
<reference evidence="2" key="2">
    <citation type="submission" date="2020-09" db="EMBL/GenBank/DDBJ databases">
        <authorList>
            <person name="Sun Q."/>
            <person name="Ohkuma M."/>
        </authorList>
    </citation>
    <scope>NUCLEOTIDE SEQUENCE</scope>
    <source>
        <strain evidence="2">JCM 3131</strain>
    </source>
</reference>
<sequence>MTGADGATAVNAIPVGGQAASVAMFALAAAQAVMIIDRFADLVKAFDATMIGIALLGAAMSGAIGGFSAADGFPEADSASYDNRLVS</sequence>
<keyword evidence="3" id="KW-1185">Reference proteome</keyword>
<keyword evidence="1" id="KW-0472">Membrane</keyword>
<dbReference type="EMBL" id="BMQK01000001">
    <property type="protein sequence ID" value="GGQ37459.1"/>
    <property type="molecule type" value="Genomic_DNA"/>
</dbReference>
<comment type="caution">
    <text evidence="2">The sequence shown here is derived from an EMBL/GenBank/DDBJ whole genome shotgun (WGS) entry which is preliminary data.</text>
</comment>
<dbReference type="Proteomes" id="UP000620156">
    <property type="component" value="Unassembled WGS sequence"/>
</dbReference>
<evidence type="ECO:0000313" key="3">
    <source>
        <dbReference type="Proteomes" id="UP000620156"/>
    </source>
</evidence>
<keyword evidence="1" id="KW-0812">Transmembrane</keyword>
<gene>
    <name evidence="2" type="ORF">GCM10010145_00670</name>
</gene>
<dbReference type="RefSeq" id="WP_189214564.1">
    <property type="nucleotide sequence ID" value="NZ_BMQK01000001.1"/>
</dbReference>
<protein>
    <submittedName>
        <fullName evidence="2">Uncharacterized protein</fullName>
    </submittedName>
</protein>
<reference evidence="2" key="1">
    <citation type="journal article" date="2014" name="Int. J. Syst. Evol. Microbiol.">
        <title>Complete genome sequence of Corynebacterium casei LMG S-19264T (=DSM 44701T), isolated from a smear-ripened cheese.</title>
        <authorList>
            <consortium name="US DOE Joint Genome Institute (JGI-PGF)"/>
            <person name="Walter F."/>
            <person name="Albersmeier A."/>
            <person name="Kalinowski J."/>
            <person name="Ruckert C."/>
        </authorList>
    </citation>
    <scope>NUCLEOTIDE SEQUENCE</scope>
    <source>
        <strain evidence="2">JCM 3131</strain>
    </source>
</reference>
<keyword evidence="1" id="KW-1133">Transmembrane helix</keyword>
<accession>A0A918ENT2</accession>
<evidence type="ECO:0000256" key="1">
    <source>
        <dbReference type="SAM" id="Phobius"/>
    </source>
</evidence>
<proteinExistence type="predicted"/>